<feature type="signal peptide" evidence="5">
    <location>
        <begin position="1"/>
        <end position="17"/>
    </location>
</feature>
<dbReference type="Gene3D" id="3.90.76.10">
    <property type="entry name" value="Dipeptide-binding Protein, Domain 1"/>
    <property type="match status" value="1"/>
</dbReference>
<evidence type="ECO:0000256" key="4">
    <source>
        <dbReference type="ARBA" id="ARBA00022729"/>
    </source>
</evidence>
<evidence type="ECO:0000313" key="7">
    <source>
        <dbReference type="EMBL" id="HIU13800.1"/>
    </source>
</evidence>
<dbReference type="PROSITE" id="PS01040">
    <property type="entry name" value="SBP_BACTERIAL_5"/>
    <property type="match status" value="1"/>
</dbReference>
<accession>A0A9D1HNH9</accession>
<dbReference type="AlphaFoldDB" id="A0A9D1HNH9"/>
<dbReference type="Gene3D" id="3.40.190.10">
    <property type="entry name" value="Periplasmic binding protein-like II"/>
    <property type="match status" value="1"/>
</dbReference>
<dbReference type="PANTHER" id="PTHR30290:SF10">
    <property type="entry name" value="PERIPLASMIC OLIGOPEPTIDE-BINDING PROTEIN-RELATED"/>
    <property type="match status" value="1"/>
</dbReference>
<protein>
    <submittedName>
        <fullName evidence="7">Peptide ABC transporter substrate-binding protein</fullName>
    </submittedName>
</protein>
<dbReference type="PROSITE" id="PS51257">
    <property type="entry name" value="PROKAR_LIPOPROTEIN"/>
    <property type="match status" value="1"/>
</dbReference>
<comment type="subcellular location">
    <subcellularLocation>
        <location evidence="1">Cell membrane</location>
        <topology evidence="1">Lipid-anchor</topology>
    </subcellularLocation>
</comment>
<keyword evidence="4 5" id="KW-0732">Signal</keyword>
<evidence type="ECO:0000256" key="2">
    <source>
        <dbReference type="ARBA" id="ARBA00005695"/>
    </source>
</evidence>
<dbReference type="CDD" id="cd08504">
    <property type="entry name" value="PBP2_OppA"/>
    <property type="match status" value="1"/>
</dbReference>
<dbReference type="InterPro" id="IPR000914">
    <property type="entry name" value="SBP_5_dom"/>
</dbReference>
<gene>
    <name evidence="7" type="ORF">IAD15_06990</name>
</gene>
<dbReference type="PIRSF" id="PIRSF002741">
    <property type="entry name" value="MppA"/>
    <property type="match status" value="1"/>
</dbReference>
<comment type="caution">
    <text evidence="7">The sequence shown here is derived from an EMBL/GenBank/DDBJ whole genome shotgun (WGS) entry which is preliminary data.</text>
</comment>
<evidence type="ECO:0000256" key="1">
    <source>
        <dbReference type="ARBA" id="ARBA00004193"/>
    </source>
</evidence>
<dbReference type="PANTHER" id="PTHR30290">
    <property type="entry name" value="PERIPLASMIC BINDING COMPONENT OF ABC TRANSPORTER"/>
    <property type="match status" value="1"/>
</dbReference>
<dbReference type="GO" id="GO:1904680">
    <property type="term" value="F:peptide transmembrane transporter activity"/>
    <property type="evidence" value="ECO:0007669"/>
    <property type="project" value="TreeGrafter"/>
</dbReference>
<dbReference type="EMBL" id="DVMJ01000058">
    <property type="protein sequence ID" value="HIU13800.1"/>
    <property type="molecule type" value="Genomic_DNA"/>
</dbReference>
<dbReference type="InterPro" id="IPR023765">
    <property type="entry name" value="SBP_5_CS"/>
</dbReference>
<evidence type="ECO:0000256" key="3">
    <source>
        <dbReference type="ARBA" id="ARBA00022448"/>
    </source>
</evidence>
<evidence type="ECO:0000313" key="8">
    <source>
        <dbReference type="Proteomes" id="UP000824175"/>
    </source>
</evidence>
<sequence length="612" mass="68966">MKKIAIGMLAASLLLCACGNREVSYDPKVYKEYALTGSDFETLNYLYSYSSADLGIVANIVDGLVEADEYGNLVPSLAKSWEHNEDYSVWTFTLRDDLKWLDSSKQVYAEVTADDFVFAAEYVLDPANVSLNVNSYLPIIDGAQAYYDAKVAGEAVDFSMVGIRALDEKTIQYTMKDGKGVPYFPSVLTYTAFYPANRAYVESLDKNDDGTPKFGLDKDHVLYCGAFIIDELTRGSIRVFSKNEQYWDQENVHFDTVEVQYYKDKESVYEAFTRGEASYAPLVSSQAKNLYDQGSENLIQTELQFTSYVLFMNNHVSYDENVNLALSNENFRRSLFYGIDRDLINELENPINPESIEAFSFSARGFVTAPDGTDYLDLGNSKQFQTSQFDLAKAEQFKQLAVEELSAQGVTFPIDLTFAVVAGDETAATRGRLIQEAIEALGTDYVTCRNQEYMQSTYAQDRAEGKFALVLGGWTADYADPINNLTSVSSDGTMNQGLEIGTVGMSHWNYPEMDTMLQEADRITDLEERYTAFANIEAWLNEHAYYIPIYQKGGTYEVTTVNNYTKKRASAGIDQFKWKGIVAYDHVITVDENAAFKEAWEANRHTFIMDEQ</sequence>
<feature type="domain" description="Solute-binding protein family 5" evidence="6">
    <location>
        <begin position="73"/>
        <end position="495"/>
    </location>
</feature>
<dbReference type="Pfam" id="PF00496">
    <property type="entry name" value="SBP_bac_5"/>
    <property type="match status" value="1"/>
</dbReference>
<keyword evidence="3" id="KW-0813">Transport</keyword>
<evidence type="ECO:0000259" key="6">
    <source>
        <dbReference type="Pfam" id="PF00496"/>
    </source>
</evidence>
<dbReference type="Proteomes" id="UP000824175">
    <property type="component" value="Unassembled WGS sequence"/>
</dbReference>
<reference evidence="7" key="1">
    <citation type="submission" date="2020-10" db="EMBL/GenBank/DDBJ databases">
        <authorList>
            <person name="Gilroy R."/>
        </authorList>
    </citation>
    <scope>NUCLEOTIDE SEQUENCE</scope>
    <source>
        <strain evidence="7">CHK195-11698</strain>
    </source>
</reference>
<dbReference type="SUPFAM" id="SSF53850">
    <property type="entry name" value="Periplasmic binding protein-like II"/>
    <property type="match status" value="1"/>
</dbReference>
<dbReference type="InterPro" id="IPR039424">
    <property type="entry name" value="SBP_5"/>
</dbReference>
<reference evidence="7" key="2">
    <citation type="journal article" date="2021" name="PeerJ">
        <title>Extensive microbial diversity within the chicken gut microbiome revealed by metagenomics and culture.</title>
        <authorList>
            <person name="Gilroy R."/>
            <person name="Ravi A."/>
            <person name="Getino M."/>
            <person name="Pursley I."/>
            <person name="Horton D.L."/>
            <person name="Alikhan N.F."/>
            <person name="Baker D."/>
            <person name="Gharbi K."/>
            <person name="Hall N."/>
            <person name="Watson M."/>
            <person name="Adriaenssens E.M."/>
            <person name="Foster-Nyarko E."/>
            <person name="Jarju S."/>
            <person name="Secka A."/>
            <person name="Antonio M."/>
            <person name="Oren A."/>
            <person name="Chaudhuri R.R."/>
            <person name="La Ragione R."/>
            <person name="Hildebrand F."/>
            <person name="Pallen M.J."/>
        </authorList>
    </citation>
    <scope>NUCLEOTIDE SEQUENCE</scope>
    <source>
        <strain evidence="7">CHK195-11698</strain>
    </source>
</reference>
<dbReference type="Gene3D" id="3.10.105.10">
    <property type="entry name" value="Dipeptide-binding Protein, Domain 3"/>
    <property type="match status" value="1"/>
</dbReference>
<proteinExistence type="inferred from homology"/>
<comment type="similarity">
    <text evidence="2">Belongs to the bacterial solute-binding protein 5 family.</text>
</comment>
<dbReference type="GO" id="GO:0043190">
    <property type="term" value="C:ATP-binding cassette (ABC) transporter complex"/>
    <property type="evidence" value="ECO:0007669"/>
    <property type="project" value="InterPro"/>
</dbReference>
<dbReference type="InterPro" id="IPR030678">
    <property type="entry name" value="Peptide/Ni-bd"/>
</dbReference>
<feature type="chain" id="PRO_5039203867" evidence="5">
    <location>
        <begin position="18"/>
        <end position="612"/>
    </location>
</feature>
<dbReference type="GO" id="GO:0015833">
    <property type="term" value="P:peptide transport"/>
    <property type="evidence" value="ECO:0007669"/>
    <property type="project" value="TreeGrafter"/>
</dbReference>
<evidence type="ECO:0000256" key="5">
    <source>
        <dbReference type="SAM" id="SignalP"/>
    </source>
</evidence>
<organism evidence="7 8">
    <name type="scientific">Candidatus Fimiplasma intestinipullorum</name>
    <dbReference type="NCBI Taxonomy" id="2840825"/>
    <lineage>
        <taxon>Bacteria</taxon>
        <taxon>Bacillati</taxon>
        <taxon>Bacillota</taxon>
        <taxon>Clostridia</taxon>
        <taxon>Eubacteriales</taxon>
        <taxon>Candidatus Fimiplasma</taxon>
    </lineage>
</organism>
<dbReference type="GO" id="GO:0042597">
    <property type="term" value="C:periplasmic space"/>
    <property type="evidence" value="ECO:0007669"/>
    <property type="project" value="UniProtKB-ARBA"/>
</dbReference>
<name>A0A9D1HNH9_9FIRM</name>